<evidence type="ECO:0000313" key="5">
    <source>
        <dbReference type="Proteomes" id="UP000183471"/>
    </source>
</evidence>
<sequence length="132" mass="14636">MDNSTLVLSGVKILVIDDEPEVRDIIKRILTLYYASVMAAANAAAALEQMKTLRPDVILSDIDMPRMDGYQFIREVRNLPAYKGGQTPAVALTAFSRREDRTNAINAGFQKYLSKPVDFEELIDTIASVVGQ</sequence>
<dbReference type="PROSITE" id="PS50110">
    <property type="entry name" value="RESPONSE_REGULATORY"/>
    <property type="match status" value="1"/>
</dbReference>
<dbReference type="SMART" id="SM00448">
    <property type="entry name" value="REC"/>
    <property type="match status" value="1"/>
</dbReference>
<name>A0ABY0THS2_9PROT</name>
<dbReference type="PANTHER" id="PTHR44591:SF23">
    <property type="entry name" value="CHEY SUBFAMILY"/>
    <property type="match status" value="1"/>
</dbReference>
<feature type="modified residue" description="4-aspartylphosphate" evidence="2">
    <location>
        <position position="61"/>
    </location>
</feature>
<dbReference type="PANTHER" id="PTHR44591">
    <property type="entry name" value="STRESS RESPONSE REGULATOR PROTEIN 1"/>
    <property type="match status" value="1"/>
</dbReference>
<dbReference type="InterPro" id="IPR011006">
    <property type="entry name" value="CheY-like_superfamily"/>
</dbReference>
<gene>
    <name evidence="4" type="ORF">SAMN05216402_2436</name>
</gene>
<dbReference type="InterPro" id="IPR050595">
    <property type="entry name" value="Bact_response_regulator"/>
</dbReference>
<dbReference type="InterPro" id="IPR001789">
    <property type="entry name" value="Sig_transdc_resp-reg_receiver"/>
</dbReference>
<proteinExistence type="predicted"/>
<comment type="caution">
    <text evidence="4">The sequence shown here is derived from an EMBL/GenBank/DDBJ whole genome shotgun (WGS) entry which is preliminary data.</text>
</comment>
<evidence type="ECO:0000256" key="1">
    <source>
        <dbReference type="ARBA" id="ARBA00022553"/>
    </source>
</evidence>
<evidence type="ECO:0000313" key="4">
    <source>
        <dbReference type="EMBL" id="SDQ82351.1"/>
    </source>
</evidence>
<dbReference type="Gene3D" id="3.40.50.2300">
    <property type="match status" value="1"/>
</dbReference>
<dbReference type="EMBL" id="FNKY01000001">
    <property type="protein sequence ID" value="SDQ82351.1"/>
    <property type="molecule type" value="Genomic_DNA"/>
</dbReference>
<organism evidence="4 5">
    <name type="scientific">Nitrosospira multiformis</name>
    <dbReference type="NCBI Taxonomy" id="1231"/>
    <lineage>
        <taxon>Bacteria</taxon>
        <taxon>Pseudomonadati</taxon>
        <taxon>Pseudomonadota</taxon>
        <taxon>Betaproteobacteria</taxon>
        <taxon>Nitrosomonadales</taxon>
        <taxon>Nitrosomonadaceae</taxon>
        <taxon>Nitrosospira</taxon>
    </lineage>
</organism>
<reference evidence="4 5" key="1">
    <citation type="submission" date="2016-10" db="EMBL/GenBank/DDBJ databases">
        <authorList>
            <person name="Varghese N."/>
            <person name="Submissions S."/>
        </authorList>
    </citation>
    <scope>NUCLEOTIDE SEQUENCE [LARGE SCALE GENOMIC DNA]</scope>
    <source>
        <strain evidence="4 5">Nl1</strain>
    </source>
</reference>
<keyword evidence="5" id="KW-1185">Reference proteome</keyword>
<protein>
    <submittedName>
        <fullName evidence="4">Response regulator receiver domain-containing protein</fullName>
    </submittedName>
</protein>
<evidence type="ECO:0000256" key="2">
    <source>
        <dbReference type="PROSITE-ProRule" id="PRU00169"/>
    </source>
</evidence>
<dbReference type="Pfam" id="PF00072">
    <property type="entry name" value="Response_reg"/>
    <property type="match status" value="1"/>
</dbReference>
<feature type="domain" description="Response regulatory" evidence="3">
    <location>
        <begin position="12"/>
        <end position="130"/>
    </location>
</feature>
<dbReference type="CDD" id="cd17580">
    <property type="entry name" value="REC_2_DhkD-like"/>
    <property type="match status" value="1"/>
</dbReference>
<evidence type="ECO:0000259" key="3">
    <source>
        <dbReference type="PROSITE" id="PS50110"/>
    </source>
</evidence>
<accession>A0ABY0THS2</accession>
<dbReference type="Proteomes" id="UP000183471">
    <property type="component" value="Unassembled WGS sequence"/>
</dbReference>
<keyword evidence="1 2" id="KW-0597">Phosphoprotein</keyword>
<dbReference type="SUPFAM" id="SSF52172">
    <property type="entry name" value="CheY-like"/>
    <property type="match status" value="1"/>
</dbReference>
<dbReference type="RefSeq" id="WP_074632848.1">
    <property type="nucleotide sequence ID" value="NZ_FNKY01000001.1"/>
</dbReference>